<protein>
    <submittedName>
        <fullName evidence="1">Uncharacterized protein</fullName>
    </submittedName>
</protein>
<proteinExistence type="predicted"/>
<keyword evidence="2" id="KW-1185">Reference proteome</keyword>
<dbReference type="RefSeq" id="WP_150155404.1">
    <property type="nucleotide sequence ID" value="NZ_CP043959.1"/>
</dbReference>
<gene>
    <name evidence="1" type="ORF">F3L20_19130</name>
</gene>
<reference evidence="1 2" key="1">
    <citation type="submission" date="2019-09" db="EMBL/GenBank/DDBJ databases">
        <title>Draft genome sequence of the Ebosin-producing strain Streptomyces sp. 139.</title>
        <authorList>
            <person name="Ai L."/>
            <person name="Geng M."/>
            <person name="Ma M."/>
            <person name="Bai L."/>
        </authorList>
    </citation>
    <scope>NUCLEOTIDE SEQUENCE [LARGE SCALE GENOMIC DNA]</scope>
    <source>
        <strain evidence="1 2">139</strain>
    </source>
</reference>
<organism evidence="1 2">
    <name type="scientific">Streptomyces tendae</name>
    <dbReference type="NCBI Taxonomy" id="1932"/>
    <lineage>
        <taxon>Bacteria</taxon>
        <taxon>Bacillati</taxon>
        <taxon>Actinomycetota</taxon>
        <taxon>Actinomycetes</taxon>
        <taxon>Kitasatosporales</taxon>
        <taxon>Streptomycetaceae</taxon>
        <taxon>Streptomyces</taxon>
    </lineage>
</organism>
<evidence type="ECO:0000313" key="2">
    <source>
        <dbReference type="Proteomes" id="UP000324308"/>
    </source>
</evidence>
<evidence type="ECO:0000313" key="1">
    <source>
        <dbReference type="EMBL" id="QER87685.1"/>
    </source>
</evidence>
<accession>A0ABX5ZTZ5</accession>
<dbReference type="EMBL" id="CP043959">
    <property type="protein sequence ID" value="QER87685.1"/>
    <property type="molecule type" value="Genomic_DNA"/>
</dbReference>
<dbReference type="Proteomes" id="UP000324308">
    <property type="component" value="Chromosome"/>
</dbReference>
<sequence length="67" mass="7956">MRAPAEERGLIAPARVPDLRRLVDGKEGWRQVVEEGRDRLHRQQLRSAMRRNTAFVKQFMREEKKQA</sequence>
<name>A0ABX5ZTZ5_STRTE</name>